<reference evidence="3" key="1">
    <citation type="journal article" date="2019" name="Int. J. Syst. Evol. Microbiol.">
        <title>The Global Catalogue of Microorganisms (GCM) 10K type strain sequencing project: providing services to taxonomists for standard genome sequencing and annotation.</title>
        <authorList>
            <consortium name="The Broad Institute Genomics Platform"/>
            <consortium name="The Broad Institute Genome Sequencing Center for Infectious Disease"/>
            <person name="Wu L."/>
            <person name="Ma J."/>
        </authorList>
    </citation>
    <scope>NUCLEOTIDE SEQUENCE [LARGE SCALE GENOMIC DNA]</scope>
    <source>
        <strain evidence="3">JCM 17986</strain>
    </source>
</reference>
<sequence>MGGFTSDRLVADQGPRREGDVRLGGLGRGLCGTDGLSAHAGVGVEHLEFGGVEDVLDDEAASGHAP</sequence>
<keyword evidence="3" id="KW-1185">Reference proteome</keyword>
<evidence type="ECO:0000313" key="3">
    <source>
        <dbReference type="Proteomes" id="UP001500466"/>
    </source>
</evidence>
<dbReference type="Proteomes" id="UP001500466">
    <property type="component" value="Unassembled WGS sequence"/>
</dbReference>
<comment type="caution">
    <text evidence="2">The sequence shown here is derived from an EMBL/GenBank/DDBJ whole genome shotgun (WGS) entry which is preliminary data.</text>
</comment>
<accession>A0ABP9GM60</accession>
<dbReference type="EMBL" id="BAABHS010000001">
    <property type="protein sequence ID" value="GAA4947549.1"/>
    <property type="molecule type" value="Genomic_DNA"/>
</dbReference>
<gene>
    <name evidence="2" type="ORF">GCM10023205_04360</name>
</gene>
<organism evidence="2 3">
    <name type="scientific">Yinghuangia aomiensis</name>
    <dbReference type="NCBI Taxonomy" id="676205"/>
    <lineage>
        <taxon>Bacteria</taxon>
        <taxon>Bacillati</taxon>
        <taxon>Actinomycetota</taxon>
        <taxon>Actinomycetes</taxon>
        <taxon>Kitasatosporales</taxon>
        <taxon>Streptomycetaceae</taxon>
        <taxon>Yinghuangia</taxon>
    </lineage>
</organism>
<proteinExistence type="predicted"/>
<feature type="region of interest" description="Disordered" evidence="1">
    <location>
        <begin position="1"/>
        <end position="21"/>
    </location>
</feature>
<evidence type="ECO:0000313" key="2">
    <source>
        <dbReference type="EMBL" id="GAA4947549.1"/>
    </source>
</evidence>
<name>A0ABP9GM60_9ACTN</name>
<evidence type="ECO:0000256" key="1">
    <source>
        <dbReference type="SAM" id="MobiDB-lite"/>
    </source>
</evidence>
<protein>
    <submittedName>
        <fullName evidence="2">Uncharacterized protein</fullName>
    </submittedName>
</protein>